<reference evidence="6" key="1">
    <citation type="submission" date="2021-10" db="EMBL/GenBank/DDBJ databases">
        <title>De novo Genome Assembly of Clathrus columnatus (Basidiomycota, Fungi) Using Illumina and Nanopore Sequence Data.</title>
        <authorList>
            <person name="Ogiso-Tanaka E."/>
            <person name="Itagaki H."/>
            <person name="Hosoya T."/>
            <person name="Hosaka K."/>
        </authorList>
    </citation>
    <scope>NUCLEOTIDE SEQUENCE</scope>
    <source>
        <strain evidence="6">MO-923</strain>
    </source>
</reference>
<feature type="domain" description="ATPase BadF/BadG/BcrA/BcrD type" evidence="5">
    <location>
        <begin position="11"/>
        <end position="332"/>
    </location>
</feature>
<name>A0AAV5A6T9_9AGAM</name>
<proteinExistence type="inferred from homology"/>
<dbReference type="EC" id="2.7.1.59" evidence="2"/>
<evidence type="ECO:0000256" key="2">
    <source>
        <dbReference type="ARBA" id="ARBA00012122"/>
    </source>
</evidence>
<dbReference type="Gene3D" id="3.30.420.40">
    <property type="match status" value="1"/>
</dbReference>
<dbReference type="EMBL" id="BPWL01000003">
    <property type="protein sequence ID" value="GJJ08454.1"/>
    <property type="molecule type" value="Genomic_DNA"/>
</dbReference>
<keyword evidence="7" id="KW-1185">Reference proteome</keyword>
<dbReference type="SUPFAM" id="SSF53067">
    <property type="entry name" value="Actin-like ATPase domain"/>
    <property type="match status" value="2"/>
</dbReference>
<sequence length="374" mass="40084">MSSITYYLCADCGGTKTSVVICDSNGKEINRALGGPSNLSYLGVNAFVKVLQETVQKALYPKLEQDLITDLSFEGKFAAVWIGVSGVDSPSDIQSLNEALSPLFAIPPGNRLQITNDAHLLASPLNSHPELKHAVSVIAGTGSVVISFSKGDSLENGGPTPLKEMARVGGWGWILGDLGSGFEIGKEAIREILFRADNLSVEGQPIVPTAADPKSLQSRILSHFGISLVPDLFGVIYAPDPLPTNTNIVNGSEKKKHPTMYIPRERRLSQLCPLIFEAAFEHGDELALTVLRRCANAFAHLIASILQPTSGRIPKRAVEASKSIFCLGGSLLGIVQYQDLICEELEKLGHVFPVIQFVNDVALSGAQSLAALDR</sequence>
<evidence type="ECO:0000259" key="5">
    <source>
        <dbReference type="Pfam" id="PF01869"/>
    </source>
</evidence>
<evidence type="ECO:0000313" key="6">
    <source>
        <dbReference type="EMBL" id="GJJ08454.1"/>
    </source>
</evidence>
<dbReference type="InterPro" id="IPR043129">
    <property type="entry name" value="ATPase_NBD"/>
</dbReference>
<comment type="similarity">
    <text evidence="1">Belongs to the eukaryotic-type N-acetylglucosamine kinase family.</text>
</comment>
<protein>
    <recommendedName>
        <fullName evidence="3">N-acetyl-D-glucosamine kinase</fullName>
        <ecNumber evidence="2">2.7.1.59</ecNumber>
    </recommendedName>
    <alternativeName>
        <fullName evidence="4">GlcNAc kinase</fullName>
    </alternativeName>
</protein>
<accession>A0AAV5A6T9</accession>
<evidence type="ECO:0000313" key="7">
    <source>
        <dbReference type="Proteomes" id="UP001050691"/>
    </source>
</evidence>
<dbReference type="GO" id="GO:0045127">
    <property type="term" value="F:N-acetylglucosamine kinase activity"/>
    <property type="evidence" value="ECO:0007669"/>
    <property type="project" value="UniProtKB-EC"/>
</dbReference>
<dbReference type="Proteomes" id="UP001050691">
    <property type="component" value="Unassembled WGS sequence"/>
</dbReference>
<gene>
    <name evidence="6" type="ORF">Clacol_002672</name>
</gene>
<dbReference type="InterPro" id="IPR002731">
    <property type="entry name" value="ATPase_BadF"/>
</dbReference>
<dbReference type="PANTHER" id="PTHR43190">
    <property type="entry name" value="N-ACETYL-D-GLUCOSAMINE KINASE"/>
    <property type="match status" value="1"/>
</dbReference>
<evidence type="ECO:0000256" key="3">
    <source>
        <dbReference type="ARBA" id="ARBA00014974"/>
    </source>
</evidence>
<dbReference type="CDD" id="cd24007">
    <property type="entry name" value="ASKHA_NBD_eukNAGK-like"/>
    <property type="match status" value="1"/>
</dbReference>
<dbReference type="Pfam" id="PF01869">
    <property type="entry name" value="BcrAD_BadFG"/>
    <property type="match status" value="1"/>
</dbReference>
<evidence type="ECO:0000256" key="1">
    <source>
        <dbReference type="ARBA" id="ARBA00006198"/>
    </source>
</evidence>
<evidence type="ECO:0000256" key="4">
    <source>
        <dbReference type="ARBA" id="ARBA00031123"/>
    </source>
</evidence>
<organism evidence="6 7">
    <name type="scientific">Clathrus columnatus</name>
    <dbReference type="NCBI Taxonomy" id="1419009"/>
    <lineage>
        <taxon>Eukaryota</taxon>
        <taxon>Fungi</taxon>
        <taxon>Dikarya</taxon>
        <taxon>Basidiomycota</taxon>
        <taxon>Agaricomycotina</taxon>
        <taxon>Agaricomycetes</taxon>
        <taxon>Phallomycetidae</taxon>
        <taxon>Phallales</taxon>
        <taxon>Clathraceae</taxon>
        <taxon>Clathrus</taxon>
    </lineage>
</organism>
<dbReference type="AlphaFoldDB" id="A0AAV5A6T9"/>
<comment type="caution">
    <text evidence="6">The sequence shown here is derived from an EMBL/GenBank/DDBJ whole genome shotgun (WGS) entry which is preliminary data.</text>
</comment>
<dbReference type="InterPro" id="IPR052519">
    <property type="entry name" value="Euk-type_GlcNAc_Kinase"/>
</dbReference>
<dbReference type="PANTHER" id="PTHR43190:SF3">
    <property type="entry name" value="N-ACETYL-D-GLUCOSAMINE KINASE"/>
    <property type="match status" value="1"/>
</dbReference>